<dbReference type="Pfam" id="PF13563">
    <property type="entry name" value="2_5_RNA_ligase2"/>
    <property type="match status" value="1"/>
</dbReference>
<dbReference type="InterPro" id="IPR009097">
    <property type="entry name" value="Cyclic_Pdiesterase"/>
</dbReference>
<gene>
    <name evidence="1" type="ORF">KS407_17460</name>
</gene>
<dbReference type="RefSeq" id="WP_088076732.1">
    <property type="nucleotide sequence ID" value="NZ_JAHQCR010000072.1"/>
</dbReference>
<evidence type="ECO:0000313" key="2">
    <source>
        <dbReference type="Proteomes" id="UP000790580"/>
    </source>
</evidence>
<keyword evidence="2" id="KW-1185">Reference proteome</keyword>
<comment type="caution">
    <text evidence="1">The sequence shown here is derived from an EMBL/GenBank/DDBJ whole genome shotgun (WGS) entry which is preliminary data.</text>
</comment>
<keyword evidence="1" id="KW-0436">Ligase</keyword>
<organism evidence="1 2">
    <name type="scientific">Evansella alkalicola</name>
    <dbReference type="NCBI Taxonomy" id="745819"/>
    <lineage>
        <taxon>Bacteria</taxon>
        <taxon>Bacillati</taxon>
        <taxon>Bacillota</taxon>
        <taxon>Bacilli</taxon>
        <taxon>Bacillales</taxon>
        <taxon>Bacillaceae</taxon>
        <taxon>Evansella</taxon>
    </lineage>
</organism>
<dbReference type="Proteomes" id="UP000790580">
    <property type="component" value="Unassembled WGS sequence"/>
</dbReference>
<sequence length="179" mass="20622">MIEKYFIGIVPPKEVLIRIEQFQRRWVSELKVEPHITLKAQGGLTPDKFWISKVKEVCGNFKSFQVSLGEPSFFGDNILYLSINDSRLLHDLHHKIVQTIAPSGNLIKQYFEMEAYVPHLTIGKAMQGGLTPTSLKMMEEKAKKDLTPYPSFVVDFLRVYKLDVDKDGYEKLLDIPLHK</sequence>
<dbReference type="EMBL" id="JAHQCR010000072">
    <property type="protein sequence ID" value="MBU9723209.1"/>
    <property type="molecule type" value="Genomic_DNA"/>
</dbReference>
<dbReference type="GO" id="GO:0016874">
    <property type="term" value="F:ligase activity"/>
    <property type="evidence" value="ECO:0007669"/>
    <property type="project" value="UniProtKB-KW"/>
</dbReference>
<protein>
    <submittedName>
        <fullName evidence="1">2'-5' RNA ligase family protein</fullName>
    </submittedName>
</protein>
<accession>A0ABS6JZU2</accession>
<proteinExistence type="predicted"/>
<name>A0ABS6JZU2_9BACI</name>
<dbReference type="Gene3D" id="3.90.1140.10">
    <property type="entry name" value="Cyclic phosphodiesterase"/>
    <property type="match status" value="1"/>
</dbReference>
<dbReference type="SUPFAM" id="SSF55144">
    <property type="entry name" value="LigT-like"/>
    <property type="match status" value="1"/>
</dbReference>
<reference evidence="1 2" key="1">
    <citation type="submission" date="2021-06" db="EMBL/GenBank/DDBJ databases">
        <title>Bacillus sp. RD4P76, an endophyte from a halophyte.</title>
        <authorList>
            <person name="Sun J.-Q."/>
        </authorList>
    </citation>
    <scope>NUCLEOTIDE SEQUENCE [LARGE SCALE GENOMIC DNA]</scope>
    <source>
        <strain evidence="1 2">JCM 17098</strain>
    </source>
</reference>
<evidence type="ECO:0000313" key="1">
    <source>
        <dbReference type="EMBL" id="MBU9723209.1"/>
    </source>
</evidence>